<evidence type="ECO:0000313" key="9">
    <source>
        <dbReference type="Proteomes" id="UP001561046"/>
    </source>
</evidence>
<feature type="transmembrane region" description="Helical" evidence="6">
    <location>
        <begin position="342"/>
        <end position="375"/>
    </location>
</feature>
<dbReference type="RefSeq" id="WP_369338104.1">
    <property type="nucleotide sequence ID" value="NZ_JBFYGN010000007.1"/>
</dbReference>
<dbReference type="InterPro" id="IPR020846">
    <property type="entry name" value="MFS_dom"/>
</dbReference>
<evidence type="ECO:0000313" key="8">
    <source>
        <dbReference type="EMBL" id="MEX8192911.1"/>
    </source>
</evidence>
<sequence>MSSVFSVRTGLALPAALLMFPQVVETMYSPALPSIAQGYAVTSAQAGQTLSLYFAAFALGTVLWGRLCDRWGRRPAMLTGLALYGMASCMALWAPDFGWLLAARLLAAMGAAVGSVVTQTVLRDQYGGAELARVVALMGLALAISPALGLLAGSALVHWRQHEGVFLGLVWLALLLSAWTAWSLPETRPAAREGLTPVWPVLRRMARDGALWRTASMVAWYNLCLYGFYQLMPFHLTQWGASSSWLATGGILLGLGAVAGAWLNRRWLAQGASATTLVRRANTLLLAAALGVMLAVLGRSAWLVVPMALVALAYGLAIPNLLAPALQHYADCRGTAAALLGLSYYTLLGAGLALATLVQQLSVVCLASALAVHWLQPREPH</sequence>
<evidence type="ECO:0000259" key="7">
    <source>
        <dbReference type="PROSITE" id="PS50850"/>
    </source>
</evidence>
<feature type="transmembrane region" description="Helical" evidence="6">
    <location>
        <begin position="311"/>
        <end position="330"/>
    </location>
</feature>
<accession>A0ABV3ZUC4</accession>
<feature type="domain" description="Major facilitator superfamily (MFS) profile" evidence="7">
    <location>
        <begin position="1"/>
        <end position="381"/>
    </location>
</feature>
<feature type="transmembrane region" description="Helical" evidence="6">
    <location>
        <begin position="48"/>
        <end position="65"/>
    </location>
</feature>
<dbReference type="EMBL" id="JBFYGN010000007">
    <property type="protein sequence ID" value="MEX8192911.1"/>
    <property type="molecule type" value="Genomic_DNA"/>
</dbReference>
<evidence type="ECO:0000256" key="3">
    <source>
        <dbReference type="ARBA" id="ARBA00022692"/>
    </source>
</evidence>
<feature type="transmembrane region" description="Helical" evidence="6">
    <location>
        <begin position="244"/>
        <end position="263"/>
    </location>
</feature>
<evidence type="ECO:0000256" key="1">
    <source>
        <dbReference type="ARBA" id="ARBA00004651"/>
    </source>
</evidence>
<dbReference type="Pfam" id="PF07690">
    <property type="entry name" value="MFS_1"/>
    <property type="match status" value="1"/>
</dbReference>
<keyword evidence="5 6" id="KW-0472">Membrane</keyword>
<feature type="transmembrane region" description="Helical" evidence="6">
    <location>
        <begin position="165"/>
        <end position="184"/>
    </location>
</feature>
<organism evidence="8 9">
    <name type="scientific">Comamonas guangdongensis</name>
    <dbReference type="NCBI Taxonomy" id="510515"/>
    <lineage>
        <taxon>Bacteria</taxon>
        <taxon>Pseudomonadati</taxon>
        <taxon>Pseudomonadota</taxon>
        <taxon>Betaproteobacteria</taxon>
        <taxon>Burkholderiales</taxon>
        <taxon>Comamonadaceae</taxon>
        <taxon>Comamonas</taxon>
    </lineage>
</organism>
<keyword evidence="2" id="KW-1003">Cell membrane</keyword>
<feature type="transmembrane region" description="Helical" evidence="6">
    <location>
        <begin position="210"/>
        <end position="232"/>
    </location>
</feature>
<dbReference type="PROSITE" id="PS50850">
    <property type="entry name" value="MFS"/>
    <property type="match status" value="1"/>
</dbReference>
<proteinExistence type="predicted"/>
<protein>
    <submittedName>
        <fullName evidence="8">MFS transporter</fullName>
    </submittedName>
</protein>
<feature type="transmembrane region" description="Helical" evidence="6">
    <location>
        <begin position="101"/>
        <end position="122"/>
    </location>
</feature>
<dbReference type="Proteomes" id="UP001561046">
    <property type="component" value="Unassembled WGS sequence"/>
</dbReference>
<dbReference type="Gene3D" id="1.20.1720.10">
    <property type="entry name" value="Multidrug resistance protein D"/>
    <property type="match status" value="1"/>
</dbReference>
<name>A0ABV3ZUC4_9BURK</name>
<comment type="subcellular location">
    <subcellularLocation>
        <location evidence="1">Cell membrane</location>
        <topology evidence="1">Multi-pass membrane protein</topology>
    </subcellularLocation>
</comment>
<feature type="transmembrane region" description="Helical" evidence="6">
    <location>
        <begin position="77"/>
        <end position="95"/>
    </location>
</feature>
<evidence type="ECO:0000256" key="4">
    <source>
        <dbReference type="ARBA" id="ARBA00022989"/>
    </source>
</evidence>
<dbReference type="SUPFAM" id="SSF103473">
    <property type="entry name" value="MFS general substrate transporter"/>
    <property type="match status" value="1"/>
</dbReference>
<keyword evidence="4 6" id="KW-1133">Transmembrane helix</keyword>
<reference evidence="8 9" key="1">
    <citation type="journal article" date="2013" name="Int. J. Syst. Evol. Microbiol.">
        <title>Comamonas guangdongensis sp. nov., isolated from subterranean forest sediment, and emended description of the genus Comamonas.</title>
        <authorList>
            <person name="Zhang J."/>
            <person name="Wang Y."/>
            <person name="Zhou S."/>
            <person name="Wu C."/>
            <person name="He J."/>
            <person name="Li F."/>
        </authorList>
    </citation>
    <scope>NUCLEOTIDE SEQUENCE [LARGE SCALE GENOMIC DNA]</scope>
    <source>
        <strain evidence="8 9">CCTCC AB2011133</strain>
    </source>
</reference>
<evidence type="ECO:0000256" key="6">
    <source>
        <dbReference type="SAM" id="Phobius"/>
    </source>
</evidence>
<feature type="transmembrane region" description="Helical" evidence="6">
    <location>
        <begin position="284"/>
        <end position="305"/>
    </location>
</feature>
<comment type="caution">
    <text evidence="8">The sequence shown here is derived from an EMBL/GenBank/DDBJ whole genome shotgun (WGS) entry which is preliminary data.</text>
</comment>
<dbReference type="InterPro" id="IPR050189">
    <property type="entry name" value="MFS_Efflux_Transporters"/>
</dbReference>
<feature type="transmembrane region" description="Helical" evidence="6">
    <location>
        <begin position="134"/>
        <end position="159"/>
    </location>
</feature>
<gene>
    <name evidence="8" type="ORF">AB6724_08665</name>
</gene>
<dbReference type="InterPro" id="IPR011701">
    <property type="entry name" value="MFS"/>
</dbReference>
<dbReference type="PANTHER" id="PTHR43124">
    <property type="entry name" value="PURINE EFFLUX PUMP PBUE"/>
    <property type="match status" value="1"/>
</dbReference>
<keyword evidence="3 6" id="KW-0812">Transmembrane</keyword>
<evidence type="ECO:0000256" key="2">
    <source>
        <dbReference type="ARBA" id="ARBA00022475"/>
    </source>
</evidence>
<keyword evidence="9" id="KW-1185">Reference proteome</keyword>
<dbReference type="PANTHER" id="PTHR43124:SF3">
    <property type="entry name" value="CHLORAMPHENICOL EFFLUX PUMP RV0191"/>
    <property type="match status" value="1"/>
</dbReference>
<evidence type="ECO:0000256" key="5">
    <source>
        <dbReference type="ARBA" id="ARBA00023136"/>
    </source>
</evidence>
<dbReference type="InterPro" id="IPR036259">
    <property type="entry name" value="MFS_trans_sf"/>
</dbReference>